<accession>Q3UVR7</accession>
<evidence type="ECO:0000313" key="2">
    <source>
        <dbReference type="MGI" id="MGI:2681835"/>
    </source>
</evidence>
<proteinExistence type="evidence at transcript level"/>
<organism evidence="1">
    <name type="scientific">Mus musculus</name>
    <name type="common">Mouse</name>
    <dbReference type="NCBI Taxonomy" id="10090"/>
    <lineage>
        <taxon>Eukaryota</taxon>
        <taxon>Metazoa</taxon>
        <taxon>Chordata</taxon>
        <taxon>Craniata</taxon>
        <taxon>Vertebrata</taxon>
        <taxon>Euteleostomi</taxon>
        <taxon>Mammalia</taxon>
        <taxon>Eutheria</taxon>
        <taxon>Euarchontoglires</taxon>
        <taxon>Glires</taxon>
        <taxon>Rodentia</taxon>
        <taxon>Myomorpha</taxon>
        <taxon>Muroidea</taxon>
        <taxon>Muridae</taxon>
        <taxon>Murinae</taxon>
        <taxon>Mus</taxon>
        <taxon>Mus</taxon>
    </lineage>
</organism>
<reference evidence="1" key="8">
    <citation type="journal article" date="2005" name="Science">
        <title>Antisense Transcription in the Mammalian Transcriptome.</title>
        <authorList>
            <consortium name="RIKEN Genome Exploration Research Group and Genome Science Group (Genome Network Project Core Group) and the FANTOM Consortium"/>
        </authorList>
    </citation>
    <scope>NUCLEOTIDE SEQUENCE</scope>
    <source>
        <strain evidence="1">C57BL/6J</strain>
        <tissue evidence="1">Embryonic body between diaphragm region and neck</tissue>
    </source>
</reference>
<reference evidence="1" key="1">
    <citation type="journal article" date="1999" name="Methods Enzymol.">
        <title>High-efficiency full-length cDNA cloning.</title>
        <authorList>
            <person name="Carninci P."/>
            <person name="Hayashizaki Y."/>
        </authorList>
    </citation>
    <scope>NUCLEOTIDE SEQUENCE</scope>
    <source>
        <strain evidence="1">C57BL/6J</strain>
        <tissue evidence="1">Embryonic body between diaphragm region and neck</tissue>
    </source>
</reference>
<reference evidence="1" key="2">
    <citation type="journal article" date="2000" name="Genome Res.">
        <title>Normalization and subtraction of cap-trapper-selected cDNAs to prepare full-length cDNA libraries for rapid discovery of new genes.</title>
        <authorList>
            <person name="Carninci P."/>
            <person name="Shibata Y."/>
            <person name="Hayatsu N."/>
            <person name="Sugahara Y."/>
            <person name="Shibata K."/>
            <person name="Itoh M."/>
            <person name="Konno H."/>
            <person name="Okazaki Y."/>
            <person name="Muramatsu M."/>
            <person name="Hayashizaki Y."/>
        </authorList>
    </citation>
    <scope>NUCLEOTIDE SEQUENCE</scope>
    <source>
        <strain evidence="1">C57BL/6J</strain>
        <tissue evidence="1">Embryonic body between diaphragm region and neck</tissue>
    </source>
</reference>
<dbReference type="EMBL" id="AK137003">
    <property type="protein sequence ID" value="BAE23202.1"/>
    <property type="molecule type" value="mRNA"/>
</dbReference>
<reference evidence="1" key="3">
    <citation type="journal article" date="2000" name="Genome Res.">
        <title>RIKEN integrated sequence analysis (RISA) system--384-format sequencing pipeline with 384 multicapillary sequencer.</title>
        <authorList>
            <person name="Shibata K."/>
            <person name="Itoh M."/>
            <person name="Aizawa K."/>
            <person name="Nagaoka S."/>
            <person name="Sasaki N."/>
            <person name="Carninci P."/>
            <person name="Konno H."/>
            <person name="Akiyama J."/>
            <person name="Nishi K."/>
            <person name="Kitsunai T."/>
            <person name="Tashiro H."/>
            <person name="Itoh M."/>
            <person name="Sumi N."/>
            <person name="Ishii Y."/>
            <person name="Nakamura S."/>
            <person name="Hazama M."/>
            <person name="Nishine T."/>
            <person name="Harada A."/>
            <person name="Yamamoto R."/>
            <person name="Matsumoto H."/>
            <person name="Sakaguchi S."/>
            <person name="Ikegami T."/>
            <person name="Kashiwagi K."/>
            <person name="Fujiwake S."/>
            <person name="Inoue K."/>
            <person name="Togawa Y."/>
            <person name="Izawa M."/>
            <person name="Ohara E."/>
            <person name="Watahiki M."/>
            <person name="Yoneda Y."/>
            <person name="Ishikawa T."/>
            <person name="Ozawa K."/>
            <person name="Tanaka T."/>
            <person name="Matsuura S."/>
            <person name="Kawai J."/>
            <person name="Okazaki Y."/>
            <person name="Muramatsu M."/>
            <person name="Inoue Y."/>
            <person name="Kira A."/>
            <person name="Hayashizaki Y."/>
        </authorList>
    </citation>
    <scope>NUCLEOTIDE SEQUENCE</scope>
    <source>
        <strain evidence="1">C57BL/6J</strain>
        <tissue evidence="1">Embryonic body between diaphragm region and neck</tissue>
    </source>
</reference>
<reference evidence="1" key="6">
    <citation type="submission" date="2004-03" db="EMBL/GenBank/DDBJ databases">
        <authorList>
            <person name="Arakawa T."/>
            <person name="Carninci P."/>
            <person name="Fukuda S."/>
            <person name="Hashizume W."/>
            <person name="Hayashida K."/>
            <person name="Hori F."/>
            <person name="Iida J."/>
            <person name="Imamura K."/>
            <person name="Imotani K."/>
            <person name="Itoh M."/>
            <person name="Kanagawa S."/>
            <person name="Kawai J."/>
            <person name="Kojima M."/>
            <person name="Konno H."/>
            <person name="Murata M."/>
            <person name="Nakamura M."/>
            <person name="Ninomiya N."/>
            <person name="Nishiyori H."/>
            <person name="Nomura K."/>
            <person name="Ohno M."/>
            <person name="Sakazume N."/>
            <person name="Sano H."/>
            <person name="Sasaki D."/>
            <person name="Shibata K."/>
            <person name="Shiraki T."/>
            <person name="Tagami M."/>
            <person name="Tagami Y."/>
            <person name="Waki K."/>
            <person name="Watahiki A."/>
            <person name="Muramatsu M."/>
            <person name="Hayashizaki Y."/>
        </authorList>
    </citation>
    <scope>NUCLEOTIDE SEQUENCE</scope>
    <source>
        <strain evidence="1">C57BL/6J</strain>
        <tissue evidence="1">Embryonic body between diaphragm region and neck</tissue>
    </source>
</reference>
<reference evidence="1" key="5">
    <citation type="journal article" date="2002" name="Nature">
        <title>Analysis of the mouse transcriptome based on functional annotation of 60,770 full-length cDNAs.</title>
        <authorList>
            <consortium name="The FANTOM Consortium and the RIKEN Genome Exploration Research Group Phase I and II Team"/>
        </authorList>
    </citation>
    <scope>NUCLEOTIDE SEQUENCE</scope>
    <source>
        <strain evidence="1">C57BL/6J</strain>
        <tissue evidence="1">Embryonic body between diaphragm region and neck</tissue>
    </source>
</reference>
<evidence type="ECO:0000313" key="1">
    <source>
        <dbReference type="EMBL" id="BAE23202.1"/>
    </source>
</evidence>
<dbReference type="MGI" id="MGI:2681835">
    <property type="gene designation" value="Nlgn2"/>
</dbReference>
<dbReference type="AlphaFoldDB" id="Q3UVR7"/>
<feature type="non-terminal residue" evidence="1">
    <location>
        <position position="1"/>
    </location>
</feature>
<dbReference type="AGR" id="MGI:2681835"/>
<reference evidence="1" key="7">
    <citation type="journal article" date="2005" name="Science">
        <title>The Transcriptional Landscape of the Mammalian Genome.</title>
        <authorList>
            <consortium name="The FANTOM Consortium"/>
            <consortium name="Riken Genome Exploration Research Group and Genome Science Group (Genome Network Project Core Group)"/>
        </authorList>
    </citation>
    <scope>NUCLEOTIDE SEQUENCE</scope>
    <source>
        <strain evidence="1">C57BL/6J</strain>
        <tissue evidence="1">Embryonic body between diaphragm region and neck</tissue>
    </source>
</reference>
<protein>
    <submittedName>
        <fullName evidence="1">Uncharacterized protein</fullName>
    </submittedName>
</protein>
<name>Q3UVR7_MOUSE</name>
<reference evidence="1" key="4">
    <citation type="journal article" date="2001" name="Nature">
        <title>Functional annotation of a full-length mouse cDNA collection.</title>
        <authorList>
            <consortium name="The RIKEN Genome Exploration Research Group Phase II Team and the FANTOM Consortium"/>
        </authorList>
    </citation>
    <scope>NUCLEOTIDE SEQUENCE</scope>
    <source>
        <strain evidence="1">C57BL/6J</strain>
        <tissue evidence="1">Embryonic body between diaphragm region and neck</tissue>
    </source>
</reference>
<gene>
    <name evidence="2" type="primary">Nlgn2</name>
</gene>
<sequence>RCLETYLPTAQDAFHRMETCSCMWMCVSQAEGPAPPSTPLPSPTPQVQRTLPPCIAGGSRLLMDRSHVGSRDLEGDAEVGGWGAWHMSHKRPCMFNLSPQGGLRTAFSSVLEIIAHPCQTG</sequence>